<evidence type="ECO:0000313" key="13">
    <source>
        <dbReference type="RefSeq" id="XP_033538926.1"/>
    </source>
</evidence>
<dbReference type="GO" id="GO:0000398">
    <property type="term" value="P:mRNA splicing, via spliceosome"/>
    <property type="evidence" value="ECO:0007669"/>
    <property type="project" value="UniProtKB-UniRule"/>
</dbReference>
<dbReference type="GO" id="GO:0046540">
    <property type="term" value="C:U4/U6 x U5 tri-snRNP complex"/>
    <property type="evidence" value="ECO:0007669"/>
    <property type="project" value="UniProtKB-UniRule"/>
</dbReference>
<keyword evidence="4 9" id="KW-0747">Spliceosome</keyword>
<keyword evidence="3 9" id="KW-0507">mRNA processing</keyword>
<comment type="subunit">
    <text evidence="9">LSm subunits form a heteromer with a doughnut shape.</text>
</comment>
<dbReference type="Gene3D" id="2.30.30.100">
    <property type="match status" value="1"/>
</dbReference>
<evidence type="ECO:0000259" key="10">
    <source>
        <dbReference type="PROSITE" id="PS52002"/>
    </source>
</evidence>
<evidence type="ECO:0000256" key="4">
    <source>
        <dbReference type="ARBA" id="ARBA00022728"/>
    </source>
</evidence>
<dbReference type="CDD" id="cd01727">
    <property type="entry name" value="LSm8"/>
    <property type="match status" value="1"/>
</dbReference>
<keyword evidence="12" id="KW-1185">Reference proteome</keyword>
<dbReference type="SUPFAM" id="SSF50182">
    <property type="entry name" value="Sm-like ribonucleoproteins"/>
    <property type="match status" value="1"/>
</dbReference>
<sequence>MSLSPYINKKVCVITVDGRTLIGVLFSCDQQTNLVLQETVERVIRPADDPEPSSEVEHGLYLIRGDNVVICGLVDDEIDSKIDWTAVRGDVIGTTKH</sequence>
<evidence type="ECO:0000256" key="3">
    <source>
        <dbReference type="ARBA" id="ARBA00022664"/>
    </source>
</evidence>
<reference evidence="13" key="3">
    <citation type="submission" date="2025-04" db="UniProtKB">
        <authorList>
            <consortium name="RefSeq"/>
        </authorList>
    </citation>
    <scope>IDENTIFICATION</scope>
    <source>
        <strain evidence="13">CBS 781.70</strain>
    </source>
</reference>
<evidence type="ECO:0000313" key="12">
    <source>
        <dbReference type="Proteomes" id="UP000504638"/>
    </source>
</evidence>
<dbReference type="OrthoDB" id="422364at2759"/>
<dbReference type="GO" id="GO:0005688">
    <property type="term" value="C:U6 snRNP"/>
    <property type="evidence" value="ECO:0007669"/>
    <property type="project" value="UniProtKB-UniRule"/>
</dbReference>
<comment type="function">
    <text evidence="9">Plays role in pre-mRNA splicing as component of the U4/U6-U5 tri-snRNP complex that is involved in spliceosome assembly, and as component of the precatalytic spliceosome (spliceosome B complex). The heptameric LSM2-8 complex binds specifically to the 3'-terminal U-tract of U6 snRNA.</text>
</comment>
<dbReference type="Proteomes" id="UP000504638">
    <property type="component" value="Unplaced"/>
</dbReference>
<accession>A0A6G1GGR9</accession>
<dbReference type="EMBL" id="ML975149">
    <property type="protein sequence ID" value="KAF1817295.1"/>
    <property type="molecule type" value="Genomic_DNA"/>
</dbReference>
<dbReference type="SMART" id="SM00651">
    <property type="entry name" value="Sm"/>
    <property type="match status" value="1"/>
</dbReference>
<dbReference type="AlphaFoldDB" id="A0A6G1GGR9"/>
<dbReference type="PANTHER" id="PTHR15588">
    <property type="entry name" value="LSM1"/>
    <property type="match status" value="1"/>
</dbReference>
<dbReference type="RefSeq" id="XP_033538926.1">
    <property type="nucleotide sequence ID" value="XM_033678468.1"/>
</dbReference>
<dbReference type="PANTHER" id="PTHR15588:SF9">
    <property type="entry name" value="U6 SNRNA-ASSOCIATED SM-LIKE PROTEIN LSM8"/>
    <property type="match status" value="1"/>
</dbReference>
<organism evidence="11">
    <name type="scientific">Eremomyces bilateralis CBS 781.70</name>
    <dbReference type="NCBI Taxonomy" id="1392243"/>
    <lineage>
        <taxon>Eukaryota</taxon>
        <taxon>Fungi</taxon>
        <taxon>Dikarya</taxon>
        <taxon>Ascomycota</taxon>
        <taxon>Pezizomycotina</taxon>
        <taxon>Dothideomycetes</taxon>
        <taxon>Dothideomycetes incertae sedis</taxon>
        <taxon>Eremomycetales</taxon>
        <taxon>Eremomycetaceae</taxon>
        <taxon>Eremomyces</taxon>
    </lineage>
</organism>
<keyword evidence="5 9" id="KW-0694">RNA-binding</keyword>
<dbReference type="InterPro" id="IPR044642">
    <property type="entry name" value="PTHR15588"/>
</dbReference>
<keyword evidence="6 9" id="KW-0508">mRNA splicing</keyword>
<dbReference type="InterPro" id="IPR034103">
    <property type="entry name" value="Lsm8"/>
</dbReference>
<dbReference type="PROSITE" id="PS52002">
    <property type="entry name" value="SM"/>
    <property type="match status" value="1"/>
</dbReference>
<dbReference type="GO" id="GO:0003729">
    <property type="term" value="F:mRNA binding"/>
    <property type="evidence" value="ECO:0007669"/>
    <property type="project" value="TreeGrafter"/>
</dbReference>
<gene>
    <name evidence="9" type="primary">LSM8</name>
    <name evidence="11 13" type="ORF">P152DRAFT_453875</name>
</gene>
<feature type="non-terminal residue" evidence="11">
    <location>
        <position position="97"/>
    </location>
</feature>
<comment type="similarity">
    <text evidence="2 9">Belongs to the snRNP Sm proteins family.</text>
</comment>
<dbReference type="Pfam" id="PF01423">
    <property type="entry name" value="LSM"/>
    <property type="match status" value="1"/>
</dbReference>
<keyword evidence="8 9" id="KW-0687">Ribonucleoprotein</keyword>
<protein>
    <recommendedName>
        <fullName evidence="9">LSM2-LSM8 complex subunit LSM8</fullName>
    </recommendedName>
</protein>
<dbReference type="InterPro" id="IPR047575">
    <property type="entry name" value="Sm"/>
</dbReference>
<evidence type="ECO:0000256" key="7">
    <source>
        <dbReference type="ARBA" id="ARBA00023242"/>
    </source>
</evidence>
<keyword evidence="7 9" id="KW-0539">Nucleus</keyword>
<evidence type="ECO:0000313" key="11">
    <source>
        <dbReference type="EMBL" id="KAF1817295.1"/>
    </source>
</evidence>
<proteinExistence type="inferred from homology"/>
<reference evidence="13" key="2">
    <citation type="submission" date="2020-04" db="EMBL/GenBank/DDBJ databases">
        <authorList>
            <consortium name="NCBI Genome Project"/>
        </authorList>
    </citation>
    <scope>NUCLEOTIDE SEQUENCE</scope>
    <source>
        <strain evidence="13">CBS 781.70</strain>
    </source>
</reference>
<evidence type="ECO:0000256" key="1">
    <source>
        <dbReference type="ARBA" id="ARBA00004123"/>
    </source>
</evidence>
<comment type="subcellular location">
    <subcellularLocation>
        <location evidence="1 9">Nucleus</location>
    </subcellularLocation>
</comment>
<feature type="domain" description="Sm" evidence="10">
    <location>
        <begin position="1"/>
        <end position="77"/>
    </location>
</feature>
<evidence type="ECO:0000256" key="2">
    <source>
        <dbReference type="ARBA" id="ARBA00006850"/>
    </source>
</evidence>
<evidence type="ECO:0000256" key="8">
    <source>
        <dbReference type="ARBA" id="ARBA00023274"/>
    </source>
</evidence>
<name>A0A6G1GGR9_9PEZI</name>
<evidence type="ECO:0000256" key="9">
    <source>
        <dbReference type="RuleBase" id="RU365048"/>
    </source>
</evidence>
<dbReference type="FunFam" id="2.30.30.100:FF:000027">
    <property type="entry name" value="U6 snRNA-associated Sm-like protein LSm8"/>
    <property type="match status" value="1"/>
</dbReference>
<evidence type="ECO:0000256" key="6">
    <source>
        <dbReference type="ARBA" id="ARBA00023187"/>
    </source>
</evidence>
<evidence type="ECO:0000256" key="5">
    <source>
        <dbReference type="ARBA" id="ARBA00022884"/>
    </source>
</evidence>
<dbReference type="InterPro" id="IPR010920">
    <property type="entry name" value="LSM_dom_sf"/>
</dbReference>
<dbReference type="GO" id="GO:0071011">
    <property type="term" value="C:precatalytic spliceosome"/>
    <property type="evidence" value="ECO:0007669"/>
    <property type="project" value="TreeGrafter"/>
</dbReference>
<dbReference type="InterPro" id="IPR001163">
    <property type="entry name" value="Sm_dom_euk/arc"/>
</dbReference>
<reference evidence="11 13" key="1">
    <citation type="submission" date="2020-01" db="EMBL/GenBank/DDBJ databases">
        <authorList>
            <consortium name="DOE Joint Genome Institute"/>
            <person name="Haridas S."/>
            <person name="Albert R."/>
            <person name="Binder M."/>
            <person name="Bloem J."/>
            <person name="Labutti K."/>
            <person name="Salamov A."/>
            <person name="Andreopoulos B."/>
            <person name="Baker S.E."/>
            <person name="Barry K."/>
            <person name="Bills G."/>
            <person name="Bluhm B.H."/>
            <person name="Cannon C."/>
            <person name="Castanera R."/>
            <person name="Culley D.E."/>
            <person name="Daum C."/>
            <person name="Ezra D."/>
            <person name="Gonzalez J.B."/>
            <person name="Henrissat B."/>
            <person name="Kuo A."/>
            <person name="Liang C."/>
            <person name="Lipzen A."/>
            <person name="Lutzoni F."/>
            <person name="Magnuson J."/>
            <person name="Mondo S."/>
            <person name="Nolan M."/>
            <person name="Ohm R."/>
            <person name="Pangilinan J."/>
            <person name="Park H.-J."/>
            <person name="Ramirez L."/>
            <person name="Alfaro M."/>
            <person name="Sun H."/>
            <person name="Tritt A."/>
            <person name="Yoshinaga Y."/>
            <person name="Zwiers L.-H."/>
            <person name="Turgeon B.G."/>
            <person name="Goodwin S.B."/>
            <person name="Spatafora J.W."/>
            <person name="Crous P.W."/>
            <person name="Grigoriev I.V."/>
        </authorList>
    </citation>
    <scope>NUCLEOTIDE SEQUENCE</scope>
    <source>
        <strain evidence="11 13">CBS 781.70</strain>
    </source>
</reference>